<dbReference type="PANTHER" id="PTHR46066:SF2">
    <property type="entry name" value="CHITINASE DOMAIN-CONTAINING PROTEIN 1"/>
    <property type="match status" value="1"/>
</dbReference>
<dbReference type="EMBL" id="JBHLTR010000013">
    <property type="protein sequence ID" value="MFC0559253.1"/>
    <property type="molecule type" value="Genomic_DNA"/>
</dbReference>
<keyword evidence="3" id="KW-1185">Reference proteome</keyword>
<feature type="domain" description="GH18" evidence="1">
    <location>
        <begin position="82"/>
        <end position="335"/>
    </location>
</feature>
<comment type="caution">
    <text evidence="2">The sequence shown here is derived from an EMBL/GenBank/DDBJ whole genome shotgun (WGS) entry which is preliminary data.</text>
</comment>
<dbReference type="PANTHER" id="PTHR46066">
    <property type="entry name" value="CHITINASE DOMAIN-CONTAINING PROTEIN 1 FAMILY MEMBER"/>
    <property type="match status" value="1"/>
</dbReference>
<dbReference type="InterPro" id="IPR017853">
    <property type="entry name" value="GH"/>
</dbReference>
<proteinExistence type="predicted"/>
<dbReference type="GO" id="GO:0016787">
    <property type="term" value="F:hydrolase activity"/>
    <property type="evidence" value="ECO:0007669"/>
    <property type="project" value="UniProtKB-KW"/>
</dbReference>
<dbReference type="Proteomes" id="UP001589833">
    <property type="component" value="Unassembled WGS sequence"/>
</dbReference>
<dbReference type="Pfam" id="PF00704">
    <property type="entry name" value="Glyco_hydro_18"/>
    <property type="match status" value="1"/>
</dbReference>
<evidence type="ECO:0000313" key="2">
    <source>
        <dbReference type="EMBL" id="MFC0559253.1"/>
    </source>
</evidence>
<reference evidence="2 3" key="1">
    <citation type="submission" date="2024-09" db="EMBL/GenBank/DDBJ databases">
        <authorList>
            <person name="Sun Q."/>
            <person name="Mori K."/>
        </authorList>
    </citation>
    <scope>NUCLEOTIDE SEQUENCE [LARGE SCALE GENOMIC DNA]</scope>
    <source>
        <strain evidence="2 3">NCAIM B.02301</strain>
    </source>
</reference>
<gene>
    <name evidence="2" type="ORF">ACFFH4_09360</name>
</gene>
<evidence type="ECO:0000259" key="1">
    <source>
        <dbReference type="PROSITE" id="PS51910"/>
    </source>
</evidence>
<name>A0ABV6NGI7_9BACI</name>
<accession>A0ABV6NGI7</accession>
<evidence type="ECO:0000313" key="3">
    <source>
        <dbReference type="Proteomes" id="UP001589833"/>
    </source>
</evidence>
<dbReference type="RefSeq" id="WP_273841997.1">
    <property type="nucleotide sequence ID" value="NZ_JAQQWT010000004.1"/>
</dbReference>
<dbReference type="PROSITE" id="PS51910">
    <property type="entry name" value="GH18_2"/>
    <property type="match status" value="1"/>
</dbReference>
<sequence>MDLFTKAKLEIRGDEFHLFLSFNPELTEFSAEFEVQDTKKRKRIDRLALDYARKAFPNIQMTTVSIMAGSMLLVSVPMNDKKVEAADFTMSYLFFGSTQAQIGYVDRTKGNLQVVAPSYFDLNPDGTLKLSWQFDPTFIAEMKNRGVRVVPFLSNHWDRELGRAALNNREVLAQQIADTIIKHNLDGVNVDIENVTHLDRDSFTDLVRLLREKLPADKEVSVAVAANPNGWQTGWHGSYDYKKLAEHSDYLMLMAYDESFNGCPVGQAPSIKLFGVILPTPLNNRLEWTYERTLGFTQAFFVVFFYQNSFRTSSVMTPPHKVLRVYESWHPDFML</sequence>
<dbReference type="SUPFAM" id="SSF51445">
    <property type="entry name" value="(Trans)glycosidases"/>
    <property type="match status" value="1"/>
</dbReference>
<organism evidence="2 3">
    <name type="scientific">Halalkalibacter alkalisediminis</name>
    <dbReference type="NCBI Taxonomy" id="935616"/>
    <lineage>
        <taxon>Bacteria</taxon>
        <taxon>Bacillati</taxon>
        <taxon>Bacillota</taxon>
        <taxon>Bacilli</taxon>
        <taxon>Bacillales</taxon>
        <taxon>Bacillaceae</taxon>
        <taxon>Halalkalibacter</taxon>
    </lineage>
</organism>
<dbReference type="Gene3D" id="3.20.20.80">
    <property type="entry name" value="Glycosidases"/>
    <property type="match status" value="1"/>
</dbReference>
<keyword evidence="2" id="KW-0378">Hydrolase</keyword>
<dbReference type="InterPro" id="IPR001223">
    <property type="entry name" value="Glyco_hydro18_cat"/>
</dbReference>
<protein>
    <submittedName>
        <fullName evidence="2">Glycosyl hydrolase family 18 protein</fullName>
    </submittedName>
</protein>